<organism evidence="2 3">
    <name type="scientific">Merluccius polli</name>
    <name type="common">Benguela hake</name>
    <name type="synonym">Merluccius cadenati</name>
    <dbReference type="NCBI Taxonomy" id="89951"/>
    <lineage>
        <taxon>Eukaryota</taxon>
        <taxon>Metazoa</taxon>
        <taxon>Chordata</taxon>
        <taxon>Craniata</taxon>
        <taxon>Vertebrata</taxon>
        <taxon>Euteleostomi</taxon>
        <taxon>Actinopterygii</taxon>
        <taxon>Neopterygii</taxon>
        <taxon>Teleostei</taxon>
        <taxon>Neoteleostei</taxon>
        <taxon>Acanthomorphata</taxon>
        <taxon>Zeiogadaria</taxon>
        <taxon>Gadariae</taxon>
        <taxon>Gadiformes</taxon>
        <taxon>Gadoidei</taxon>
        <taxon>Merlucciidae</taxon>
        <taxon>Merluccius</taxon>
    </lineage>
</organism>
<proteinExistence type="predicted"/>
<evidence type="ECO:0000256" key="1">
    <source>
        <dbReference type="SAM" id="SignalP"/>
    </source>
</evidence>
<comment type="caution">
    <text evidence="2">The sequence shown here is derived from an EMBL/GenBank/DDBJ whole genome shotgun (WGS) entry which is preliminary data.</text>
</comment>
<protein>
    <submittedName>
        <fullName evidence="2">Uncharacterized protein</fullName>
    </submittedName>
</protein>
<accession>A0AA47P763</accession>
<evidence type="ECO:0000313" key="3">
    <source>
        <dbReference type="Proteomes" id="UP001174136"/>
    </source>
</evidence>
<dbReference type="Proteomes" id="UP001174136">
    <property type="component" value="Unassembled WGS sequence"/>
</dbReference>
<keyword evidence="1" id="KW-0732">Signal</keyword>
<name>A0AA47P763_MERPO</name>
<feature type="signal peptide" evidence="1">
    <location>
        <begin position="1"/>
        <end position="25"/>
    </location>
</feature>
<gene>
    <name evidence="2" type="ORF">N1851_009261</name>
</gene>
<reference evidence="2" key="1">
    <citation type="journal article" date="2023" name="Front. Mar. Sci.">
        <title>A new Merluccius polli reference genome to investigate the effects of global change in West African waters.</title>
        <authorList>
            <person name="Mateo J.L."/>
            <person name="Blanco-Fernandez C."/>
            <person name="Garcia-Vazquez E."/>
            <person name="Machado-Schiaffino G."/>
        </authorList>
    </citation>
    <scope>NUCLEOTIDE SEQUENCE</scope>
    <source>
        <strain evidence="2">C29</strain>
        <tissue evidence="2">Fin</tissue>
    </source>
</reference>
<dbReference type="AlphaFoldDB" id="A0AA47P763"/>
<sequence length="208" mass="23921">MLDTMLIKIATLIWTLTIIWDIVSAHGGETRIPWHSDLVSNVCFYTREDLLNLRYSFKEPPKLLFSPPEIIHHGWSNKKKKKKRGSRGGIRNRIKRRGSHFPLPTVTLSNVRSLQNKMHELSALIKFDRDFSRANLICLTETWLNEDIKNINLDGYSLVRYDRDTTQTAKRIGGPFRGVYVRKGDGAVRGTVDVPTQQSFLDTVAWTP</sequence>
<keyword evidence="3" id="KW-1185">Reference proteome</keyword>
<dbReference type="EMBL" id="JAOPHQ010001707">
    <property type="protein sequence ID" value="KAK0149973.1"/>
    <property type="molecule type" value="Genomic_DNA"/>
</dbReference>
<feature type="chain" id="PRO_5041229122" evidence="1">
    <location>
        <begin position="26"/>
        <end position="208"/>
    </location>
</feature>
<dbReference type="InterPro" id="IPR036691">
    <property type="entry name" value="Endo/exonu/phosph_ase_sf"/>
</dbReference>
<evidence type="ECO:0000313" key="2">
    <source>
        <dbReference type="EMBL" id="KAK0149973.1"/>
    </source>
</evidence>
<dbReference type="Gene3D" id="3.60.10.10">
    <property type="entry name" value="Endonuclease/exonuclease/phosphatase"/>
    <property type="match status" value="1"/>
</dbReference>